<name>A0A401TGD1_CHIPU</name>
<gene>
    <name evidence="7" type="ORF">chiPu_0025585</name>
</gene>
<dbReference type="Pfam" id="PF04712">
    <property type="entry name" value="Radial_spoke"/>
    <property type="match status" value="1"/>
</dbReference>
<keyword evidence="4" id="KW-0206">Cytoskeleton</keyword>
<evidence type="ECO:0000313" key="8">
    <source>
        <dbReference type="Proteomes" id="UP000287033"/>
    </source>
</evidence>
<keyword evidence="2" id="KW-0963">Cytoplasm</keyword>
<evidence type="ECO:0008006" key="9">
    <source>
        <dbReference type="Google" id="ProtNLM"/>
    </source>
</evidence>
<organism evidence="7 8">
    <name type="scientific">Chiloscyllium punctatum</name>
    <name type="common">Brownbanded bambooshark</name>
    <name type="synonym">Hemiscyllium punctatum</name>
    <dbReference type="NCBI Taxonomy" id="137246"/>
    <lineage>
        <taxon>Eukaryota</taxon>
        <taxon>Metazoa</taxon>
        <taxon>Chordata</taxon>
        <taxon>Craniata</taxon>
        <taxon>Vertebrata</taxon>
        <taxon>Chondrichthyes</taxon>
        <taxon>Elasmobranchii</taxon>
        <taxon>Galeomorphii</taxon>
        <taxon>Galeoidea</taxon>
        <taxon>Orectolobiformes</taxon>
        <taxon>Hemiscylliidae</taxon>
        <taxon>Chiloscyllium</taxon>
    </lineage>
</organism>
<proteinExistence type="predicted"/>
<keyword evidence="8" id="KW-1185">Reference proteome</keyword>
<dbReference type="AlphaFoldDB" id="A0A401TGD1"/>
<dbReference type="InterPro" id="IPR006802">
    <property type="entry name" value="Radial_spoke"/>
</dbReference>
<evidence type="ECO:0000256" key="5">
    <source>
        <dbReference type="ARBA" id="ARBA00023273"/>
    </source>
</evidence>
<keyword evidence="3" id="KW-0969">Cilium</keyword>
<sequence>MEMAYYFEQAGIGLSSDEMYRIFLALKQLVEAHPLQKCRFWGKILGINGNYIIAEVDFREGEEDAEELGEEEDAEGKEDDKEDFDRTEEEETEEPEDKPPESTYKPPPVIPKEENRSGTNRYTYFVCSEPAKPWVKLPPVTPAQITVARKIKKFFTGNLDAPVISYPPFPGNEMSYLRAQIARISAGSQISPLGFYQFGDEEEEEEEGSVRDNYEENPEFEGIATAELLDTMANWVHHTQHILPQVSLPFTPPRFSFFSS</sequence>
<dbReference type="OMA" id="MNFHESE"/>
<feature type="region of interest" description="Disordered" evidence="6">
    <location>
        <begin position="62"/>
        <end position="116"/>
    </location>
</feature>
<dbReference type="PANTHER" id="PTHR13159">
    <property type="entry name" value="RADIAL SPOKEHEAD-RELATED"/>
    <property type="match status" value="1"/>
</dbReference>
<evidence type="ECO:0000256" key="2">
    <source>
        <dbReference type="ARBA" id="ARBA00022490"/>
    </source>
</evidence>
<dbReference type="PANTHER" id="PTHR13159:SF0">
    <property type="entry name" value="RADIAL SPOKE HEAD 6 HOMOLOG A"/>
    <property type="match status" value="1"/>
</dbReference>
<dbReference type="GO" id="GO:0060294">
    <property type="term" value="P:cilium movement involved in cell motility"/>
    <property type="evidence" value="ECO:0007669"/>
    <property type="project" value="InterPro"/>
</dbReference>
<keyword evidence="5" id="KW-0966">Cell projection</keyword>
<comment type="subcellular location">
    <subcellularLocation>
        <location evidence="1">Cytoplasm</location>
        <location evidence="1">Cytoskeleton</location>
        <location evidence="1">Cilium axoneme</location>
    </subcellularLocation>
</comment>
<evidence type="ECO:0000313" key="7">
    <source>
        <dbReference type="EMBL" id="GCC41685.1"/>
    </source>
</evidence>
<dbReference type="STRING" id="137246.A0A401TGD1"/>
<accession>A0A401TGD1</accession>
<feature type="compositionally biased region" description="Acidic residues" evidence="6">
    <location>
        <begin position="62"/>
        <end position="96"/>
    </location>
</feature>
<protein>
    <recommendedName>
        <fullName evidence="9">Radial spoke head component 4A</fullName>
    </recommendedName>
</protein>
<dbReference type="GO" id="GO:0001534">
    <property type="term" value="C:radial spoke"/>
    <property type="evidence" value="ECO:0007669"/>
    <property type="project" value="InterPro"/>
</dbReference>
<dbReference type="EMBL" id="BEZZ01061518">
    <property type="protein sequence ID" value="GCC41685.1"/>
    <property type="molecule type" value="Genomic_DNA"/>
</dbReference>
<comment type="caution">
    <text evidence="7">The sequence shown here is derived from an EMBL/GenBank/DDBJ whole genome shotgun (WGS) entry which is preliminary data.</text>
</comment>
<reference evidence="7 8" key="1">
    <citation type="journal article" date="2018" name="Nat. Ecol. Evol.">
        <title>Shark genomes provide insights into elasmobranch evolution and the origin of vertebrates.</title>
        <authorList>
            <person name="Hara Y"/>
            <person name="Yamaguchi K"/>
            <person name="Onimaru K"/>
            <person name="Kadota M"/>
            <person name="Koyanagi M"/>
            <person name="Keeley SD"/>
            <person name="Tatsumi K"/>
            <person name="Tanaka K"/>
            <person name="Motone F"/>
            <person name="Kageyama Y"/>
            <person name="Nozu R"/>
            <person name="Adachi N"/>
            <person name="Nishimura O"/>
            <person name="Nakagawa R"/>
            <person name="Tanegashima C"/>
            <person name="Kiyatake I"/>
            <person name="Matsumoto R"/>
            <person name="Murakumo K"/>
            <person name="Nishida K"/>
            <person name="Terakita A"/>
            <person name="Kuratani S"/>
            <person name="Sato K"/>
            <person name="Hyodo S Kuraku.S."/>
        </authorList>
    </citation>
    <scope>NUCLEOTIDE SEQUENCE [LARGE SCALE GENOMIC DNA]</scope>
</reference>
<evidence type="ECO:0000256" key="1">
    <source>
        <dbReference type="ARBA" id="ARBA00004430"/>
    </source>
</evidence>
<evidence type="ECO:0000256" key="6">
    <source>
        <dbReference type="SAM" id="MobiDB-lite"/>
    </source>
</evidence>
<evidence type="ECO:0000256" key="4">
    <source>
        <dbReference type="ARBA" id="ARBA00023212"/>
    </source>
</evidence>
<dbReference type="OrthoDB" id="272202at2759"/>
<dbReference type="GO" id="GO:0035082">
    <property type="term" value="P:axoneme assembly"/>
    <property type="evidence" value="ECO:0007669"/>
    <property type="project" value="TreeGrafter"/>
</dbReference>
<evidence type="ECO:0000256" key="3">
    <source>
        <dbReference type="ARBA" id="ARBA00023069"/>
    </source>
</evidence>
<dbReference type="Proteomes" id="UP000287033">
    <property type="component" value="Unassembled WGS sequence"/>
</dbReference>